<proteinExistence type="predicted"/>
<dbReference type="EMBL" id="FAXA01000297">
    <property type="protein sequence ID" value="CUV02723.1"/>
    <property type="molecule type" value="Genomic_DNA"/>
</dbReference>
<dbReference type="InterPro" id="IPR014917">
    <property type="entry name" value="DUF1800"/>
</dbReference>
<name>A0A170QAC0_9ZZZZ</name>
<organism evidence="1">
    <name type="scientific">hydrothermal vent metagenome</name>
    <dbReference type="NCBI Taxonomy" id="652676"/>
    <lineage>
        <taxon>unclassified sequences</taxon>
        <taxon>metagenomes</taxon>
        <taxon>ecological metagenomes</taxon>
    </lineage>
</organism>
<reference evidence="1" key="1">
    <citation type="submission" date="2015-10" db="EMBL/GenBank/DDBJ databases">
        <authorList>
            <person name="Gilbert D.G."/>
        </authorList>
    </citation>
    <scope>NUCLEOTIDE SEQUENCE</scope>
</reference>
<sequence>MSDQDIALMAHLMRRAGFGATRDELETRVANGYEATVEELLSTEEHEELNRDEMQRFHPWTWRPGTLPGMGAAEWLHDLINTKRPLEEKMSLFWHGIFATGVSKVDHYDDVMDMIVKFRHKGMGDFRELLLEMAKDPAMIYWLDNNDNHADAVNENWGRELLELFSMGVGNYTEDDVRDCSRAFTGWTIEPKLPRGPIGRHDWFFEYREDDHDDTDKTFLGHTGNHNGEDIIRFITEDPACARFIARHLYSFFVADEVQVPAWSVTPPRDPEAVDLLANTLMSNGYDIRSTLRVLFNSDFFKNSRFERLKNPTEVVVGTLRMVGGAEFPAPGIGDLSRQPNYMGQDLLNPPSVEGWHTGAEWINSGSLMRRVNFTAELVGDVSRPGIRSMVDRMIAQGDTSPEAVVNGALDLMGPLEVNPESHVELVGFVKEGGDFSWKSADDIEKSTVRVSELLQLIVSLREYQYA</sequence>
<dbReference type="Pfam" id="PF08811">
    <property type="entry name" value="DUF1800"/>
    <property type="match status" value="1"/>
</dbReference>
<gene>
    <name evidence="1" type="ORF">MGWOODY_Clf1389</name>
</gene>
<protein>
    <recommendedName>
        <fullName evidence="2">DUF1800 domain-containing protein</fullName>
    </recommendedName>
</protein>
<accession>A0A170QAC0</accession>
<evidence type="ECO:0008006" key="2">
    <source>
        <dbReference type="Google" id="ProtNLM"/>
    </source>
</evidence>
<evidence type="ECO:0000313" key="1">
    <source>
        <dbReference type="EMBL" id="CUV02723.1"/>
    </source>
</evidence>
<dbReference type="AlphaFoldDB" id="A0A170QAC0"/>